<dbReference type="InterPro" id="IPR020288">
    <property type="entry name" value="Sheath_initiator"/>
</dbReference>
<protein>
    <submittedName>
        <fullName evidence="1">Putative bacteriophage protein</fullName>
    </submittedName>
</protein>
<dbReference type="OrthoDB" id="9812969at2"/>
<dbReference type="Pfam" id="PF10934">
    <property type="entry name" value="Sheath_initiator"/>
    <property type="match status" value="1"/>
</dbReference>
<dbReference type="EMBL" id="CGIG01000001">
    <property type="protein sequence ID" value="CPR20602.1"/>
    <property type="molecule type" value="Genomic_DNA"/>
</dbReference>
<dbReference type="Proteomes" id="UP000044377">
    <property type="component" value="Unassembled WGS sequence"/>
</dbReference>
<dbReference type="STRING" id="1109412.BN1221_04410c"/>
<evidence type="ECO:0000313" key="1">
    <source>
        <dbReference type="EMBL" id="CPR20602.1"/>
    </source>
</evidence>
<sequence length="116" mass="13400">MIRNFTDGDIVTHGDHFATEKEATRQGIIRRLRLFLGEYFLDVTEGTPWFQRILGKTQVDIAAANIKQRILTAPGVVGINQFEFDIDQKTRKITIYASLVDINNERFELLFNEEII</sequence>
<accession>A0A0G4K1C6</accession>
<organism evidence="1 2">
    <name type="scientific">Brenneria goodwinii</name>
    <dbReference type="NCBI Taxonomy" id="1109412"/>
    <lineage>
        <taxon>Bacteria</taxon>
        <taxon>Pseudomonadati</taxon>
        <taxon>Pseudomonadota</taxon>
        <taxon>Gammaproteobacteria</taxon>
        <taxon>Enterobacterales</taxon>
        <taxon>Pectobacteriaceae</taxon>
        <taxon>Brenneria</taxon>
    </lineage>
</organism>
<dbReference type="AlphaFoldDB" id="A0A0G4K1C6"/>
<keyword evidence="2" id="KW-1185">Reference proteome</keyword>
<evidence type="ECO:0000313" key="2">
    <source>
        <dbReference type="Proteomes" id="UP000044377"/>
    </source>
</evidence>
<proteinExistence type="predicted"/>
<reference evidence="2" key="1">
    <citation type="submission" date="2015-01" db="EMBL/GenBank/DDBJ databases">
        <authorList>
            <person name="Paterson Steve"/>
        </authorList>
    </citation>
    <scope>NUCLEOTIDE SEQUENCE [LARGE SCALE GENOMIC DNA]</scope>
    <source>
        <strain evidence="2">OBR1</strain>
    </source>
</reference>
<gene>
    <name evidence="1" type="ORF">BN1221_04410c</name>
</gene>
<name>A0A0G4K1C6_9GAMM</name>
<dbReference type="RefSeq" id="WP_048639099.1">
    <property type="nucleotide sequence ID" value="NZ_CGIG01000001.1"/>
</dbReference>